<keyword evidence="3" id="KW-1185">Reference proteome</keyword>
<dbReference type="EMBL" id="SRLO01004431">
    <property type="protein sequence ID" value="TNN30491.1"/>
    <property type="molecule type" value="Genomic_DNA"/>
</dbReference>
<gene>
    <name evidence="2" type="ORF">EYF80_059357</name>
</gene>
<organism evidence="2 3">
    <name type="scientific">Liparis tanakae</name>
    <name type="common">Tanaka's snailfish</name>
    <dbReference type="NCBI Taxonomy" id="230148"/>
    <lineage>
        <taxon>Eukaryota</taxon>
        <taxon>Metazoa</taxon>
        <taxon>Chordata</taxon>
        <taxon>Craniata</taxon>
        <taxon>Vertebrata</taxon>
        <taxon>Euteleostomi</taxon>
        <taxon>Actinopterygii</taxon>
        <taxon>Neopterygii</taxon>
        <taxon>Teleostei</taxon>
        <taxon>Neoteleostei</taxon>
        <taxon>Acanthomorphata</taxon>
        <taxon>Eupercaria</taxon>
        <taxon>Perciformes</taxon>
        <taxon>Cottioidei</taxon>
        <taxon>Cottales</taxon>
        <taxon>Liparidae</taxon>
        <taxon>Liparis</taxon>
    </lineage>
</organism>
<protein>
    <submittedName>
        <fullName evidence="2">Uncharacterized protein</fullName>
    </submittedName>
</protein>
<evidence type="ECO:0000313" key="2">
    <source>
        <dbReference type="EMBL" id="TNN30491.1"/>
    </source>
</evidence>
<reference evidence="2 3" key="1">
    <citation type="submission" date="2019-03" db="EMBL/GenBank/DDBJ databases">
        <title>First draft genome of Liparis tanakae, snailfish: a comprehensive survey of snailfish specific genes.</title>
        <authorList>
            <person name="Kim W."/>
            <person name="Song I."/>
            <person name="Jeong J.-H."/>
            <person name="Kim D."/>
            <person name="Kim S."/>
            <person name="Ryu S."/>
            <person name="Song J.Y."/>
            <person name="Lee S.K."/>
        </authorList>
    </citation>
    <scope>NUCLEOTIDE SEQUENCE [LARGE SCALE GENOMIC DNA]</scope>
    <source>
        <tissue evidence="2">Muscle</tissue>
    </source>
</reference>
<dbReference type="AlphaFoldDB" id="A0A4Z2EPL5"/>
<proteinExistence type="predicted"/>
<name>A0A4Z2EPL5_9TELE</name>
<dbReference type="Proteomes" id="UP000314294">
    <property type="component" value="Unassembled WGS sequence"/>
</dbReference>
<feature type="region of interest" description="Disordered" evidence="1">
    <location>
        <begin position="1"/>
        <end position="21"/>
    </location>
</feature>
<accession>A0A4Z2EPL5</accession>
<comment type="caution">
    <text evidence="2">The sequence shown here is derived from an EMBL/GenBank/DDBJ whole genome shotgun (WGS) entry which is preliminary data.</text>
</comment>
<evidence type="ECO:0000256" key="1">
    <source>
        <dbReference type="SAM" id="MobiDB-lite"/>
    </source>
</evidence>
<sequence length="81" mass="8812">MMMRVKNHQTPPTMRPERDLRRGDHAFSISCELFLIRCEVRVRGQGSGLGSGSGSGVRVRVRVRAGLPGGDVTALLHEGAQ</sequence>
<evidence type="ECO:0000313" key="3">
    <source>
        <dbReference type="Proteomes" id="UP000314294"/>
    </source>
</evidence>